<dbReference type="SUPFAM" id="SSF47384">
    <property type="entry name" value="Homodimeric domain of signal transducing histidine kinase"/>
    <property type="match status" value="1"/>
</dbReference>
<dbReference type="Gene3D" id="3.40.50.2300">
    <property type="match status" value="1"/>
</dbReference>
<keyword evidence="9" id="KW-0808">Transferase</keyword>
<dbReference type="InterPro" id="IPR036097">
    <property type="entry name" value="HisK_dim/P_sf"/>
</dbReference>
<dbReference type="Gene3D" id="2.60.40.2380">
    <property type="match status" value="1"/>
</dbReference>
<accession>A0A656HKH7</accession>
<dbReference type="FunFam" id="3.30.565.10:FF:000010">
    <property type="entry name" value="Sensor histidine kinase RcsC"/>
    <property type="match status" value="1"/>
</dbReference>
<keyword evidence="10" id="KW-1185">Reference proteome</keyword>
<keyword evidence="4" id="KW-0902">Two-component regulatory system</keyword>
<keyword evidence="9" id="KW-0418">Kinase</keyword>
<dbReference type="Gene3D" id="3.30.565.10">
    <property type="entry name" value="Histidine kinase-like ATPase, C-terminal domain"/>
    <property type="match status" value="1"/>
</dbReference>
<sequence length="783" mass="87532" precursor="true">MSYISQPGGVVFLLVMLLLPMISFAESPGNALILTDETASAQEPLHLLHHAEVMQDPGRQLTLGDVLEAGDAFQPVNAVNGKLDLRLTHSAYWFRVDIDNRSDQKDWYFTMSGSLSRKVDVYVGTGRAGSFVLQHLLPHSRTIQYGLSLPADGSYRLYFRVEDRHTPLVIEPRLRSSGQMLLEVMLMYPLYSFVIGGLLTLTVYNLLYFLHLRDRSFLALSVFILGFVLEMGNHSGVWYYFGFFRQYLGGAGSAFGLMALAASISLASNWLELSEYLPGFHRFFRVVFRVSLLLIPLQWLVGYGAVFAGGVALLLVGPFMAVVVIRYRQGFRFSFMLRAGILLVLFGFIPTLLRGVGLIGDVPMLTDGMYFILLLALVMLSLTQAEQVRMKGEQAERIAATNKAKDEFLTTMSHELRTPMTAVVNAGSLLQQTPLSASQKEYVSRLNTSSRHMLSLINEILDLARLDSQLLEMEDIPFRLEKVVQQVKQLLGEQARDKKLLLVLDNRFHPLKKQLQGDPTRLQQVLLNLLGNAIKFTPQGEVSLTVTPQEVTADNAGLLFEVRDTGIGMSTEQQLKLFKPFSQLDSSTARKYGGSGLGLVISQKLVRRMGGELEVSSQEGQGSRFFFRLTFPLQALTPESDKEMVLQDHPVSLEGFRVLLVDDEEMNRFFGGKLIASLGVEVEVAGSGEATLQLLERQPFDLVFMDVSMPGMDGYETTRRIRADPRFADLLVIALTAHAVVGERERCLAAGMDDYLTKPFEVEALERAIYRWGKESKAVDKFD</sequence>
<gene>
    <name evidence="9" type="ORF">Thini_4301</name>
</gene>
<dbReference type="InterPro" id="IPR036890">
    <property type="entry name" value="HATPase_C_sf"/>
</dbReference>
<dbReference type="Gene3D" id="1.10.287.130">
    <property type="match status" value="1"/>
</dbReference>
<dbReference type="SMART" id="SM00388">
    <property type="entry name" value="HisKA"/>
    <property type="match status" value="1"/>
</dbReference>
<dbReference type="PANTHER" id="PTHR45339">
    <property type="entry name" value="HYBRID SIGNAL TRANSDUCTION HISTIDINE KINASE J"/>
    <property type="match status" value="1"/>
</dbReference>
<evidence type="ECO:0000256" key="4">
    <source>
        <dbReference type="ARBA" id="ARBA00023012"/>
    </source>
</evidence>
<dbReference type="SUPFAM" id="SSF52172">
    <property type="entry name" value="CheY-like"/>
    <property type="match status" value="1"/>
</dbReference>
<dbReference type="InterPro" id="IPR011622">
    <property type="entry name" value="7TMR_DISM_rcpt_extracell_dom2"/>
</dbReference>
<proteinExistence type="predicted"/>
<evidence type="ECO:0000259" key="8">
    <source>
        <dbReference type="PROSITE" id="PS50110"/>
    </source>
</evidence>
<evidence type="ECO:0000313" key="10">
    <source>
        <dbReference type="Proteomes" id="UP000005317"/>
    </source>
</evidence>
<feature type="transmembrane region" description="Helical" evidence="6">
    <location>
        <begin position="368"/>
        <end position="385"/>
    </location>
</feature>
<feature type="domain" description="Histidine kinase" evidence="7">
    <location>
        <begin position="411"/>
        <end position="633"/>
    </location>
</feature>
<feature type="transmembrane region" description="Helical" evidence="6">
    <location>
        <begin position="337"/>
        <end position="356"/>
    </location>
</feature>
<evidence type="ECO:0000256" key="1">
    <source>
        <dbReference type="ARBA" id="ARBA00000085"/>
    </source>
</evidence>
<dbReference type="InterPro" id="IPR005467">
    <property type="entry name" value="His_kinase_dom"/>
</dbReference>
<dbReference type="PROSITE" id="PS50109">
    <property type="entry name" value="HIS_KIN"/>
    <property type="match status" value="1"/>
</dbReference>
<dbReference type="CDD" id="cd17546">
    <property type="entry name" value="REC_hyHK_CKI1_RcsC-like"/>
    <property type="match status" value="1"/>
</dbReference>
<feature type="transmembrane region" description="Helical" evidence="6">
    <location>
        <begin position="307"/>
        <end position="325"/>
    </location>
</feature>
<keyword evidence="3 5" id="KW-0597">Phosphoprotein</keyword>
<dbReference type="Pfam" id="PF00512">
    <property type="entry name" value="HisKA"/>
    <property type="match status" value="1"/>
</dbReference>
<dbReference type="Pfam" id="PF00072">
    <property type="entry name" value="Response_reg"/>
    <property type="match status" value="1"/>
</dbReference>
<dbReference type="PROSITE" id="PS50110">
    <property type="entry name" value="RESPONSE_REGULATORY"/>
    <property type="match status" value="1"/>
</dbReference>
<dbReference type="OrthoDB" id="9806130at2"/>
<keyword evidence="6" id="KW-0472">Membrane</keyword>
<dbReference type="InterPro" id="IPR011623">
    <property type="entry name" value="7TMR_DISM_rcpt_extracell_dom1"/>
</dbReference>
<dbReference type="Pfam" id="PF07695">
    <property type="entry name" value="7TMR-DISM_7TM"/>
    <property type="match status" value="1"/>
</dbReference>
<dbReference type="Pfam" id="PF02518">
    <property type="entry name" value="HATPase_c"/>
    <property type="match status" value="1"/>
</dbReference>
<dbReference type="AlphaFoldDB" id="A0A656HKH7"/>
<dbReference type="SUPFAM" id="SSF55874">
    <property type="entry name" value="ATPase domain of HSP90 chaperone/DNA topoisomerase II/histidine kinase"/>
    <property type="match status" value="1"/>
</dbReference>
<evidence type="ECO:0000259" key="7">
    <source>
        <dbReference type="PROSITE" id="PS50109"/>
    </source>
</evidence>
<dbReference type="PRINTS" id="PR00344">
    <property type="entry name" value="BCTRLSENSOR"/>
</dbReference>
<dbReference type="InterPro" id="IPR004358">
    <property type="entry name" value="Sig_transdc_His_kin-like_C"/>
</dbReference>
<dbReference type="CDD" id="cd00082">
    <property type="entry name" value="HisKA"/>
    <property type="match status" value="1"/>
</dbReference>
<dbReference type="PANTHER" id="PTHR45339:SF1">
    <property type="entry name" value="HYBRID SIGNAL TRANSDUCTION HISTIDINE KINASE J"/>
    <property type="match status" value="1"/>
</dbReference>
<feature type="transmembrane region" description="Helical" evidence="6">
    <location>
        <begin position="217"/>
        <end position="241"/>
    </location>
</feature>
<dbReference type="EMBL" id="JH651384">
    <property type="protein sequence ID" value="EIJ36783.1"/>
    <property type="molecule type" value="Genomic_DNA"/>
</dbReference>
<dbReference type="Proteomes" id="UP000005317">
    <property type="component" value="Unassembled WGS sequence"/>
</dbReference>
<feature type="domain" description="Response regulatory" evidence="8">
    <location>
        <begin position="657"/>
        <end position="773"/>
    </location>
</feature>
<dbReference type="SMART" id="SM00448">
    <property type="entry name" value="REC"/>
    <property type="match status" value="1"/>
</dbReference>
<dbReference type="InterPro" id="IPR001789">
    <property type="entry name" value="Sig_transdc_resp-reg_receiver"/>
</dbReference>
<organism evidence="9 10">
    <name type="scientific">Thiothrix nivea (strain ATCC 35100 / DSM 5205 / JP2)</name>
    <dbReference type="NCBI Taxonomy" id="870187"/>
    <lineage>
        <taxon>Bacteria</taxon>
        <taxon>Pseudomonadati</taxon>
        <taxon>Pseudomonadota</taxon>
        <taxon>Gammaproteobacteria</taxon>
        <taxon>Thiotrichales</taxon>
        <taxon>Thiotrichaceae</taxon>
        <taxon>Thiothrix</taxon>
    </lineage>
</organism>
<evidence type="ECO:0000256" key="5">
    <source>
        <dbReference type="PROSITE-ProRule" id="PRU00169"/>
    </source>
</evidence>
<feature type="modified residue" description="4-aspartylphosphate" evidence="5">
    <location>
        <position position="706"/>
    </location>
</feature>
<comment type="catalytic activity">
    <reaction evidence="1">
        <text>ATP + protein L-histidine = ADP + protein N-phospho-L-histidine.</text>
        <dbReference type="EC" id="2.7.13.3"/>
    </reaction>
</comment>
<dbReference type="InterPro" id="IPR011006">
    <property type="entry name" value="CheY-like_superfamily"/>
</dbReference>
<reference evidence="10" key="1">
    <citation type="journal article" date="2011" name="Stand. Genomic Sci.">
        <title>Genome sequence of the filamentous, gliding Thiothrix nivea neotype strain (JP2(T)).</title>
        <authorList>
            <person name="Lapidus A."/>
            <person name="Nolan M."/>
            <person name="Lucas S."/>
            <person name="Glavina Del Rio T."/>
            <person name="Tice H."/>
            <person name="Cheng J.F."/>
            <person name="Tapia R."/>
            <person name="Han C."/>
            <person name="Goodwin L."/>
            <person name="Pitluck S."/>
            <person name="Liolios K."/>
            <person name="Pagani I."/>
            <person name="Ivanova N."/>
            <person name="Huntemann M."/>
            <person name="Mavromatis K."/>
            <person name="Mikhailova N."/>
            <person name="Pati A."/>
            <person name="Chen A."/>
            <person name="Palaniappan K."/>
            <person name="Land M."/>
            <person name="Brambilla E.M."/>
            <person name="Rohde M."/>
            <person name="Abt B."/>
            <person name="Verbarg S."/>
            <person name="Goker M."/>
            <person name="Bristow J."/>
            <person name="Eisen J.A."/>
            <person name="Markowitz V."/>
            <person name="Hugenholtz P."/>
            <person name="Kyrpides N.C."/>
            <person name="Klenk H.P."/>
            <person name="Woyke T."/>
        </authorList>
    </citation>
    <scope>NUCLEOTIDE SEQUENCE [LARGE SCALE GENOMIC DNA]</scope>
    <source>
        <strain evidence="10">ATCC 35100 / DSM 5205 / JP2</strain>
    </source>
</reference>
<dbReference type="InterPro" id="IPR003661">
    <property type="entry name" value="HisK_dim/P_dom"/>
</dbReference>
<dbReference type="CDD" id="cd16922">
    <property type="entry name" value="HATPase_EvgS-ArcB-TorS-like"/>
    <property type="match status" value="1"/>
</dbReference>
<dbReference type="RefSeq" id="WP_002710651.1">
    <property type="nucleotide sequence ID" value="NZ_JH651384.1"/>
</dbReference>
<evidence type="ECO:0000313" key="9">
    <source>
        <dbReference type="EMBL" id="EIJ36783.1"/>
    </source>
</evidence>
<keyword evidence="6" id="KW-0812">Transmembrane</keyword>
<dbReference type="Pfam" id="PF07696">
    <property type="entry name" value="7TMR-DISMED2"/>
    <property type="match status" value="1"/>
</dbReference>
<dbReference type="GO" id="GO:0000155">
    <property type="term" value="F:phosphorelay sensor kinase activity"/>
    <property type="evidence" value="ECO:0007669"/>
    <property type="project" value="InterPro"/>
</dbReference>
<evidence type="ECO:0000256" key="2">
    <source>
        <dbReference type="ARBA" id="ARBA00012438"/>
    </source>
</evidence>
<dbReference type="SMART" id="SM00387">
    <property type="entry name" value="HATPase_c"/>
    <property type="match status" value="1"/>
</dbReference>
<name>A0A656HKH7_THINJ</name>
<dbReference type="InterPro" id="IPR003594">
    <property type="entry name" value="HATPase_dom"/>
</dbReference>
<feature type="transmembrane region" description="Helical" evidence="6">
    <location>
        <begin position="247"/>
        <end position="271"/>
    </location>
</feature>
<feature type="transmembrane region" description="Helical" evidence="6">
    <location>
        <begin position="186"/>
        <end position="210"/>
    </location>
</feature>
<protein>
    <recommendedName>
        <fullName evidence="2">histidine kinase</fullName>
        <ecNumber evidence="2">2.7.13.3</ecNumber>
    </recommendedName>
</protein>
<dbReference type="EC" id="2.7.13.3" evidence="2"/>
<keyword evidence="6" id="KW-1133">Transmembrane helix</keyword>
<feature type="transmembrane region" description="Helical" evidence="6">
    <location>
        <begin position="283"/>
        <end position="301"/>
    </location>
</feature>
<evidence type="ECO:0000256" key="3">
    <source>
        <dbReference type="ARBA" id="ARBA00022553"/>
    </source>
</evidence>
<evidence type="ECO:0000256" key="6">
    <source>
        <dbReference type="SAM" id="Phobius"/>
    </source>
</evidence>